<protein>
    <submittedName>
        <fullName evidence="2">Uncharacterized protein</fullName>
    </submittedName>
</protein>
<dbReference type="Proteomes" id="UP000783686">
    <property type="component" value="Unassembled WGS sequence"/>
</dbReference>
<dbReference type="Pfam" id="PF04870">
    <property type="entry name" value="Moulting_cycle"/>
    <property type="match status" value="1"/>
</dbReference>
<organism evidence="2 3">
    <name type="scientific">Bursaphelenchus okinawaensis</name>
    <dbReference type="NCBI Taxonomy" id="465554"/>
    <lineage>
        <taxon>Eukaryota</taxon>
        <taxon>Metazoa</taxon>
        <taxon>Ecdysozoa</taxon>
        <taxon>Nematoda</taxon>
        <taxon>Chromadorea</taxon>
        <taxon>Rhabditida</taxon>
        <taxon>Tylenchina</taxon>
        <taxon>Tylenchomorpha</taxon>
        <taxon>Aphelenchoidea</taxon>
        <taxon>Aphelenchoididae</taxon>
        <taxon>Bursaphelenchus</taxon>
    </lineage>
</organism>
<reference evidence="2" key="1">
    <citation type="submission" date="2020-09" db="EMBL/GenBank/DDBJ databases">
        <authorList>
            <person name="Kikuchi T."/>
        </authorList>
    </citation>
    <scope>NUCLEOTIDE SEQUENCE</scope>
    <source>
        <strain evidence="2">SH1</strain>
    </source>
</reference>
<evidence type="ECO:0000313" key="2">
    <source>
        <dbReference type="EMBL" id="CAD5223179.1"/>
    </source>
</evidence>
<evidence type="ECO:0000313" key="3">
    <source>
        <dbReference type="Proteomes" id="UP000614601"/>
    </source>
</evidence>
<dbReference type="Proteomes" id="UP000614601">
    <property type="component" value="Unassembled WGS sequence"/>
</dbReference>
<dbReference type="PANTHER" id="PTHR21523">
    <property type="match status" value="1"/>
</dbReference>
<dbReference type="PANTHER" id="PTHR21523:SF46">
    <property type="entry name" value="MLT-TEN (MLT-10) RELATED"/>
    <property type="match status" value="1"/>
</dbReference>
<feature type="compositionally biased region" description="Basic and acidic residues" evidence="1">
    <location>
        <begin position="93"/>
        <end position="114"/>
    </location>
</feature>
<sequence length="460" mass="53829">MGAIGRKMYLNMKRFERRAFLHCLDYGGDENSLQPGAECLVHAHDKTLHVINRHRRKKRSTNPTKPNALKTFIIRHNLHKTITSKRLRKLKKRETMNESSEEQHKRHKREESKERVAALTQIYKNYKKQKERFNLRMMTEEESKKHYESWLTDYIVKTVDKPPALISSKDEKTPVKRITNLISTVVEKRPYYRSVSDTLRTLNEMSSRSKNQSTYGANLKDIVTDYDPLLRKKIPFTKRFRNLMPTSDNMPKVLKGAFDLADTLEKHGDVLNTKILSPRFMPLINNHAKGNTAHLFSPNIMPFYKDDSENNILPLPDIIDSTGLKADDRESIIELIMEMSGAQTIVEDAFKIFKSNQSDSLLEDVDQVTQGMDELFDKFKGMLTHHQRRELAQQKYTFMNDRQLDFIYGHGGMLNSTLHRHGVNDYKRMSNREKEKLLINDLRRLADDVPKSKHTRKKEV</sequence>
<dbReference type="EMBL" id="CAJFCW020000005">
    <property type="protein sequence ID" value="CAG9117331.1"/>
    <property type="molecule type" value="Genomic_DNA"/>
</dbReference>
<keyword evidence="3" id="KW-1185">Reference proteome</keyword>
<dbReference type="AlphaFoldDB" id="A0A811L636"/>
<proteinExistence type="predicted"/>
<accession>A0A811L636</accession>
<dbReference type="OrthoDB" id="5917548at2759"/>
<name>A0A811L636_9BILA</name>
<dbReference type="InterPro" id="IPR006954">
    <property type="entry name" value="Mlt-10-like"/>
</dbReference>
<feature type="region of interest" description="Disordered" evidence="1">
    <location>
        <begin position="85"/>
        <end position="114"/>
    </location>
</feature>
<dbReference type="EMBL" id="CAJFDH010000005">
    <property type="protein sequence ID" value="CAD5223179.1"/>
    <property type="molecule type" value="Genomic_DNA"/>
</dbReference>
<comment type="caution">
    <text evidence="2">The sequence shown here is derived from an EMBL/GenBank/DDBJ whole genome shotgun (WGS) entry which is preliminary data.</text>
</comment>
<evidence type="ECO:0000256" key="1">
    <source>
        <dbReference type="SAM" id="MobiDB-lite"/>
    </source>
</evidence>
<gene>
    <name evidence="2" type="ORF">BOKJ2_LOCUS10014</name>
</gene>